<sequence length="169" mass="17550">MDKQVAIIMGSKSDLPLLEGAFKVLEDFGIGYEAHVMSAHRTPERAMRFAAGAREAGLKVIICAAGMAAHLAGVMAAHTVLPVLGIPVASEPFNGLDALLATVQMPPGIPVGTVTAGKAGAKNAALLAVAILALADAELQNKLQDFRAKQTAQVEAMDAELQREIAQRG</sequence>
<dbReference type="InterPro" id="IPR024694">
    <property type="entry name" value="PurE_prokaryotes"/>
</dbReference>
<dbReference type="InterPro" id="IPR033747">
    <property type="entry name" value="PurE_ClassI"/>
</dbReference>
<dbReference type="SUPFAM" id="SSF52255">
    <property type="entry name" value="N5-CAIR mutase (phosphoribosylaminoimidazole carboxylase, PurE)"/>
    <property type="match status" value="1"/>
</dbReference>
<gene>
    <name evidence="5" type="primary">purE_26</name>
    <name evidence="5" type="ORF">SDC9_90154</name>
</gene>
<evidence type="ECO:0000313" key="5">
    <source>
        <dbReference type="EMBL" id="MPM43479.1"/>
    </source>
</evidence>
<dbReference type="HAMAP" id="MF_01929">
    <property type="entry name" value="PurE_classI"/>
    <property type="match status" value="1"/>
</dbReference>
<comment type="caution">
    <text evidence="5">The sequence shown here is derived from an EMBL/GenBank/DDBJ whole genome shotgun (WGS) entry which is preliminary data.</text>
</comment>
<dbReference type="AlphaFoldDB" id="A0A644ZR67"/>
<keyword evidence="2 5" id="KW-0413">Isomerase</keyword>
<name>A0A644ZR67_9ZZZZ</name>
<accession>A0A644ZR67</accession>
<dbReference type="EMBL" id="VSSQ01010118">
    <property type="protein sequence ID" value="MPM43479.1"/>
    <property type="molecule type" value="Genomic_DNA"/>
</dbReference>
<keyword evidence="1" id="KW-0658">Purine biosynthesis</keyword>
<protein>
    <submittedName>
        <fullName evidence="5">N5-carboxyaminoimidazole ribonucleotide mutase</fullName>
        <ecNumber evidence="5">5.4.99.18</ecNumber>
    </submittedName>
</protein>
<dbReference type="EC" id="5.4.99.18" evidence="5"/>
<dbReference type="NCBIfam" id="TIGR01162">
    <property type="entry name" value="purE"/>
    <property type="match status" value="1"/>
</dbReference>
<dbReference type="Pfam" id="PF00731">
    <property type="entry name" value="AIRC"/>
    <property type="match status" value="1"/>
</dbReference>
<evidence type="ECO:0000256" key="2">
    <source>
        <dbReference type="ARBA" id="ARBA00023235"/>
    </source>
</evidence>
<dbReference type="InterPro" id="IPR000031">
    <property type="entry name" value="PurE_dom"/>
</dbReference>
<organism evidence="5">
    <name type="scientific">bioreactor metagenome</name>
    <dbReference type="NCBI Taxonomy" id="1076179"/>
    <lineage>
        <taxon>unclassified sequences</taxon>
        <taxon>metagenomes</taxon>
        <taxon>ecological metagenomes</taxon>
    </lineage>
</organism>
<dbReference type="PIRSF" id="PIRSF001338">
    <property type="entry name" value="AIR_carboxylase"/>
    <property type="match status" value="1"/>
</dbReference>
<feature type="domain" description="PurE" evidence="4">
    <location>
        <begin position="3"/>
        <end position="154"/>
    </location>
</feature>
<proteinExistence type="inferred from homology"/>
<reference evidence="5" key="1">
    <citation type="submission" date="2019-08" db="EMBL/GenBank/DDBJ databases">
        <authorList>
            <person name="Kucharzyk K."/>
            <person name="Murdoch R.W."/>
            <person name="Higgins S."/>
            <person name="Loffler F."/>
        </authorList>
    </citation>
    <scope>NUCLEOTIDE SEQUENCE</scope>
</reference>
<dbReference type="Gene3D" id="3.40.50.1970">
    <property type="match status" value="1"/>
</dbReference>
<evidence type="ECO:0000256" key="3">
    <source>
        <dbReference type="ARBA" id="ARBA00025704"/>
    </source>
</evidence>
<comment type="pathway">
    <text evidence="3">Purine metabolism.</text>
</comment>
<dbReference type="GO" id="GO:0006189">
    <property type="term" value="P:'de novo' IMP biosynthetic process"/>
    <property type="evidence" value="ECO:0007669"/>
    <property type="project" value="InterPro"/>
</dbReference>
<dbReference type="PANTHER" id="PTHR23046">
    <property type="entry name" value="PHOSPHORIBOSYLAMINOIMIDAZOLE CARBOXYLASE CATALYTIC SUBUNIT"/>
    <property type="match status" value="1"/>
</dbReference>
<evidence type="ECO:0000259" key="4">
    <source>
        <dbReference type="SMART" id="SM01001"/>
    </source>
</evidence>
<dbReference type="SMART" id="SM01001">
    <property type="entry name" value="AIRC"/>
    <property type="match status" value="1"/>
</dbReference>
<dbReference type="PANTHER" id="PTHR23046:SF2">
    <property type="entry name" value="PHOSPHORIBOSYLAMINOIMIDAZOLE CARBOXYLASE"/>
    <property type="match status" value="1"/>
</dbReference>
<evidence type="ECO:0000256" key="1">
    <source>
        <dbReference type="ARBA" id="ARBA00022755"/>
    </source>
</evidence>
<dbReference type="GO" id="GO:0034023">
    <property type="term" value="F:5-(carboxyamino)imidazole ribonucleotide mutase activity"/>
    <property type="evidence" value="ECO:0007669"/>
    <property type="project" value="UniProtKB-EC"/>
</dbReference>